<keyword evidence="3" id="KW-0804">Transcription</keyword>
<feature type="domain" description="HTH gntR-type" evidence="4">
    <location>
        <begin position="9"/>
        <end position="77"/>
    </location>
</feature>
<dbReference type="PROSITE" id="PS50949">
    <property type="entry name" value="HTH_GNTR"/>
    <property type="match status" value="1"/>
</dbReference>
<dbReference type="Gene3D" id="1.20.120.530">
    <property type="entry name" value="GntR ligand-binding domain-like"/>
    <property type="match status" value="1"/>
</dbReference>
<evidence type="ECO:0000256" key="1">
    <source>
        <dbReference type="ARBA" id="ARBA00023015"/>
    </source>
</evidence>
<keyword evidence="1" id="KW-0805">Transcription regulation</keyword>
<organism evidence="5 6">
    <name type="scientific">Desulfosudis oleivorans (strain DSM 6200 / JCM 39069 / Hxd3)</name>
    <name type="common">Desulfococcus oleovorans</name>
    <dbReference type="NCBI Taxonomy" id="96561"/>
    <lineage>
        <taxon>Bacteria</taxon>
        <taxon>Pseudomonadati</taxon>
        <taxon>Thermodesulfobacteriota</taxon>
        <taxon>Desulfobacteria</taxon>
        <taxon>Desulfobacterales</taxon>
        <taxon>Desulfosudaceae</taxon>
        <taxon>Desulfosudis</taxon>
    </lineage>
</organism>
<dbReference type="InterPro" id="IPR008920">
    <property type="entry name" value="TF_FadR/GntR_C"/>
</dbReference>
<dbReference type="AlphaFoldDB" id="A8ZWT9"/>
<dbReference type="CDD" id="cd07377">
    <property type="entry name" value="WHTH_GntR"/>
    <property type="match status" value="1"/>
</dbReference>
<dbReference type="InterPro" id="IPR036388">
    <property type="entry name" value="WH-like_DNA-bd_sf"/>
</dbReference>
<dbReference type="EMBL" id="CP000859">
    <property type="protein sequence ID" value="ABW68420.1"/>
    <property type="molecule type" value="Genomic_DNA"/>
</dbReference>
<evidence type="ECO:0000256" key="2">
    <source>
        <dbReference type="ARBA" id="ARBA00023125"/>
    </source>
</evidence>
<dbReference type="Gene3D" id="1.10.10.10">
    <property type="entry name" value="Winged helix-like DNA-binding domain superfamily/Winged helix DNA-binding domain"/>
    <property type="match status" value="1"/>
</dbReference>
<dbReference type="InterPro" id="IPR028374">
    <property type="entry name" value="FadR_C"/>
</dbReference>
<evidence type="ECO:0000313" key="6">
    <source>
        <dbReference type="Proteomes" id="UP000008561"/>
    </source>
</evidence>
<dbReference type="eggNOG" id="COG2186">
    <property type="taxonomic scope" value="Bacteria"/>
</dbReference>
<dbReference type="GO" id="GO:0003700">
    <property type="term" value="F:DNA-binding transcription factor activity"/>
    <property type="evidence" value="ECO:0007669"/>
    <property type="project" value="InterPro"/>
</dbReference>
<reference evidence="5 6" key="1">
    <citation type="submission" date="2007-10" db="EMBL/GenBank/DDBJ databases">
        <title>Complete sequence of Desulfococcus oleovorans Hxd3.</title>
        <authorList>
            <consortium name="US DOE Joint Genome Institute"/>
            <person name="Copeland A."/>
            <person name="Lucas S."/>
            <person name="Lapidus A."/>
            <person name="Barry K."/>
            <person name="Glavina del Rio T."/>
            <person name="Dalin E."/>
            <person name="Tice H."/>
            <person name="Pitluck S."/>
            <person name="Kiss H."/>
            <person name="Brettin T."/>
            <person name="Bruce D."/>
            <person name="Detter J.C."/>
            <person name="Han C."/>
            <person name="Schmutz J."/>
            <person name="Larimer F."/>
            <person name="Land M."/>
            <person name="Hauser L."/>
            <person name="Kyrpides N."/>
            <person name="Kim E."/>
            <person name="Wawrik B."/>
            <person name="Richardson P."/>
        </authorList>
    </citation>
    <scope>NUCLEOTIDE SEQUENCE [LARGE SCALE GENOMIC DNA]</scope>
    <source>
        <strain evidence="6">DSM 6200 / JCM 39069 / Hxd3</strain>
    </source>
</reference>
<dbReference type="Pfam" id="PF07840">
    <property type="entry name" value="FadR_C"/>
    <property type="match status" value="1"/>
</dbReference>
<dbReference type="InterPro" id="IPR000524">
    <property type="entry name" value="Tscrpt_reg_HTH_GntR"/>
</dbReference>
<gene>
    <name evidence="5" type="ordered locus">Dole_2617</name>
</gene>
<dbReference type="SMART" id="SM00345">
    <property type="entry name" value="HTH_GNTR"/>
    <property type="match status" value="1"/>
</dbReference>
<dbReference type="PANTHER" id="PTHR43537">
    <property type="entry name" value="TRANSCRIPTIONAL REGULATOR, GNTR FAMILY"/>
    <property type="match status" value="1"/>
</dbReference>
<dbReference type="NCBIfam" id="NF003444">
    <property type="entry name" value="PRK04984.1"/>
    <property type="match status" value="1"/>
</dbReference>
<dbReference type="SUPFAM" id="SSF48008">
    <property type="entry name" value="GntR ligand-binding domain-like"/>
    <property type="match status" value="1"/>
</dbReference>
<keyword evidence="2" id="KW-0238">DNA-binding</keyword>
<keyword evidence="6" id="KW-1185">Reference proteome</keyword>
<proteinExistence type="predicted"/>
<dbReference type="HOGENOM" id="CLU_017584_9_4_7"/>
<dbReference type="GO" id="GO:0003677">
    <property type="term" value="F:DNA binding"/>
    <property type="evidence" value="ECO:0007669"/>
    <property type="project" value="UniProtKB-KW"/>
</dbReference>
<protein>
    <submittedName>
        <fullName evidence="5">Regulatory protein GntR HTH</fullName>
    </submittedName>
</protein>
<dbReference type="Pfam" id="PF00392">
    <property type="entry name" value="GntR"/>
    <property type="match status" value="1"/>
</dbReference>
<name>A8ZWT9_DESOH</name>
<dbReference type="GO" id="GO:0019217">
    <property type="term" value="P:regulation of fatty acid metabolic process"/>
    <property type="evidence" value="ECO:0007669"/>
    <property type="project" value="InterPro"/>
</dbReference>
<dbReference type="KEGG" id="dol:Dole_2617"/>
<accession>A8ZWT9</accession>
<evidence type="ECO:0000259" key="4">
    <source>
        <dbReference type="PROSITE" id="PS50949"/>
    </source>
</evidence>
<evidence type="ECO:0000313" key="5">
    <source>
        <dbReference type="EMBL" id="ABW68420.1"/>
    </source>
</evidence>
<dbReference type="PRINTS" id="PR00035">
    <property type="entry name" value="HTHGNTR"/>
</dbReference>
<dbReference type="InterPro" id="IPR036390">
    <property type="entry name" value="WH_DNA-bd_sf"/>
</dbReference>
<evidence type="ECO:0000256" key="3">
    <source>
        <dbReference type="ARBA" id="ARBA00023163"/>
    </source>
</evidence>
<dbReference type="Proteomes" id="UP000008561">
    <property type="component" value="Chromosome"/>
</dbReference>
<dbReference type="RefSeq" id="WP_012176032.1">
    <property type="nucleotide sequence ID" value="NC_009943.1"/>
</dbReference>
<sequence>MNFSQTPLIKPAQHAEHHIVASILDGTWPPGTLLPAERDLAARLGITRQTLRETLQRLARDRWITISHGKPTVVNDYWQAGGMAMLKTMADFPEFLPPECVVHLLEARAVFLPACAEKAVPAHPELFLSLLETADTLNEDPAAFAEYDWDLQMRMARASHNLIYPLFLNDFEPVFAALGGHYFTEKKGRDASRRYYKSLSNAIGRKKKVAPVVRQAMEESIEIWKACQHT</sequence>
<dbReference type="OrthoDB" id="163333at2"/>
<dbReference type="SUPFAM" id="SSF46785">
    <property type="entry name" value="Winged helix' DNA-binding domain"/>
    <property type="match status" value="1"/>
</dbReference>
<dbReference type="STRING" id="96561.Dole_2617"/>
<dbReference type="GO" id="GO:0000062">
    <property type="term" value="F:fatty-acyl-CoA binding"/>
    <property type="evidence" value="ECO:0007669"/>
    <property type="project" value="InterPro"/>
</dbReference>
<dbReference type="PANTHER" id="PTHR43537:SF52">
    <property type="entry name" value="FATTY ACID METABOLISM REGULATOR PROTEIN"/>
    <property type="match status" value="1"/>
</dbReference>